<dbReference type="PROSITE" id="PS50931">
    <property type="entry name" value="HTH_LYSR"/>
    <property type="match status" value="1"/>
</dbReference>
<dbReference type="InterPro" id="IPR036388">
    <property type="entry name" value="WH-like_DNA-bd_sf"/>
</dbReference>
<dbReference type="RefSeq" id="WP_321552832.1">
    <property type="nucleotide sequence ID" value="NZ_JAXIVU010000003.1"/>
</dbReference>
<dbReference type="InterPro" id="IPR000847">
    <property type="entry name" value="LysR_HTH_N"/>
</dbReference>
<dbReference type="InterPro" id="IPR058163">
    <property type="entry name" value="LysR-type_TF_proteobact-type"/>
</dbReference>
<dbReference type="PANTHER" id="PTHR30537:SF3">
    <property type="entry name" value="TRANSCRIPTIONAL REGULATORY PROTEIN"/>
    <property type="match status" value="1"/>
</dbReference>
<proteinExistence type="inferred from homology"/>
<evidence type="ECO:0000256" key="2">
    <source>
        <dbReference type="ARBA" id="ARBA00023015"/>
    </source>
</evidence>
<dbReference type="Gene3D" id="1.10.10.10">
    <property type="entry name" value="Winged helix-like DNA-binding domain superfamily/Winged helix DNA-binding domain"/>
    <property type="match status" value="1"/>
</dbReference>
<dbReference type="Proteomes" id="UP001294570">
    <property type="component" value="Unassembled WGS sequence"/>
</dbReference>
<keyword evidence="2" id="KW-0805">Transcription regulation</keyword>
<sequence>MDWEQLRFFLELARAGRLVIAARRMGVDHTTVSRKVQALEKSLGRPLFLREHEGYKLTEAGRALLPQVEAMESAYVGISDSLPTLGEQLSGQVRIAATEAYSTLLLAEQLAELGRRYPHLKVDLLALPRAVQLSRNEADIVITLERPERGPFIITRLTDYRLHLYGSADYLAQHPTITQVEQLSGHRFVSYVDDLLFSKELTFLDELLKNAKADLCSTSVLTQQRAVAAGAGLAILPAFAANQEPRLRQVLADEISFTRTFWMLMPIELKDIARTRTVWNFLREQAAQEQTTLLPPLQHKESVDE</sequence>
<accession>A0ABU5GP15</accession>
<keyword evidence="7" id="KW-1185">Reference proteome</keyword>
<evidence type="ECO:0000256" key="3">
    <source>
        <dbReference type="ARBA" id="ARBA00023125"/>
    </source>
</evidence>
<comment type="caution">
    <text evidence="6">The sequence shown here is derived from an EMBL/GenBank/DDBJ whole genome shotgun (WGS) entry which is preliminary data.</text>
</comment>
<comment type="similarity">
    <text evidence="1">Belongs to the LysR transcriptional regulatory family.</text>
</comment>
<keyword evidence="3" id="KW-0238">DNA-binding</keyword>
<dbReference type="SUPFAM" id="SSF53850">
    <property type="entry name" value="Periplasmic binding protein-like II"/>
    <property type="match status" value="1"/>
</dbReference>
<evidence type="ECO:0000256" key="4">
    <source>
        <dbReference type="ARBA" id="ARBA00023163"/>
    </source>
</evidence>
<dbReference type="InterPro" id="IPR005119">
    <property type="entry name" value="LysR_subst-bd"/>
</dbReference>
<dbReference type="Pfam" id="PF03466">
    <property type="entry name" value="LysR_substrate"/>
    <property type="match status" value="1"/>
</dbReference>
<protein>
    <submittedName>
        <fullName evidence="6">LysR family transcriptional regulator</fullName>
    </submittedName>
</protein>
<name>A0ABU5GP15_9GAMM</name>
<dbReference type="EMBL" id="JAXIVU010000003">
    <property type="protein sequence ID" value="MDY7218737.1"/>
    <property type="molecule type" value="Genomic_DNA"/>
</dbReference>
<organism evidence="6 7">
    <name type="scientific">Denitrificimonas halotolerans</name>
    <dbReference type="NCBI Taxonomy" id="3098930"/>
    <lineage>
        <taxon>Bacteria</taxon>
        <taxon>Pseudomonadati</taxon>
        <taxon>Pseudomonadota</taxon>
        <taxon>Gammaproteobacteria</taxon>
        <taxon>Pseudomonadales</taxon>
        <taxon>Pseudomonadaceae</taxon>
        <taxon>Denitrificimonas</taxon>
    </lineage>
</organism>
<dbReference type="SUPFAM" id="SSF46785">
    <property type="entry name" value="Winged helix' DNA-binding domain"/>
    <property type="match status" value="1"/>
</dbReference>
<dbReference type="Gene3D" id="3.40.190.290">
    <property type="match status" value="1"/>
</dbReference>
<dbReference type="InterPro" id="IPR036390">
    <property type="entry name" value="WH_DNA-bd_sf"/>
</dbReference>
<evidence type="ECO:0000313" key="6">
    <source>
        <dbReference type="EMBL" id="MDY7218737.1"/>
    </source>
</evidence>
<reference evidence="6 7" key="1">
    <citation type="submission" date="2023-12" db="EMBL/GenBank/DDBJ databases">
        <title>Denitrificimonas halotolerans sp. nov.,a novel species isolated from landfill leachate.</title>
        <authorList>
            <person name="Wang S."/>
        </authorList>
    </citation>
    <scope>NUCLEOTIDE SEQUENCE [LARGE SCALE GENOMIC DNA]</scope>
    <source>
        <strain evidence="6 7">JX-1</strain>
    </source>
</reference>
<evidence type="ECO:0000259" key="5">
    <source>
        <dbReference type="PROSITE" id="PS50931"/>
    </source>
</evidence>
<dbReference type="Pfam" id="PF00126">
    <property type="entry name" value="HTH_1"/>
    <property type="match status" value="1"/>
</dbReference>
<gene>
    <name evidence="6" type="ORF">TOI97_04010</name>
</gene>
<evidence type="ECO:0000256" key="1">
    <source>
        <dbReference type="ARBA" id="ARBA00009437"/>
    </source>
</evidence>
<evidence type="ECO:0000313" key="7">
    <source>
        <dbReference type="Proteomes" id="UP001294570"/>
    </source>
</evidence>
<keyword evidence="4" id="KW-0804">Transcription</keyword>
<feature type="domain" description="HTH lysR-type" evidence="5">
    <location>
        <begin position="1"/>
        <end position="58"/>
    </location>
</feature>
<dbReference type="PANTHER" id="PTHR30537">
    <property type="entry name" value="HTH-TYPE TRANSCRIPTIONAL REGULATOR"/>
    <property type="match status" value="1"/>
</dbReference>